<evidence type="ECO:0008006" key="3">
    <source>
        <dbReference type="Google" id="ProtNLM"/>
    </source>
</evidence>
<accession>A0ABQ5EF80</accession>
<organism evidence="1 2">
    <name type="scientific">Tanacetum coccineum</name>
    <dbReference type="NCBI Taxonomy" id="301880"/>
    <lineage>
        <taxon>Eukaryota</taxon>
        <taxon>Viridiplantae</taxon>
        <taxon>Streptophyta</taxon>
        <taxon>Embryophyta</taxon>
        <taxon>Tracheophyta</taxon>
        <taxon>Spermatophyta</taxon>
        <taxon>Magnoliopsida</taxon>
        <taxon>eudicotyledons</taxon>
        <taxon>Gunneridae</taxon>
        <taxon>Pentapetalae</taxon>
        <taxon>asterids</taxon>
        <taxon>campanulids</taxon>
        <taxon>Asterales</taxon>
        <taxon>Asteraceae</taxon>
        <taxon>Asteroideae</taxon>
        <taxon>Anthemideae</taxon>
        <taxon>Anthemidinae</taxon>
        <taxon>Tanacetum</taxon>
    </lineage>
</organism>
<comment type="caution">
    <text evidence="1">The sequence shown here is derived from an EMBL/GenBank/DDBJ whole genome shotgun (WGS) entry which is preliminary data.</text>
</comment>
<evidence type="ECO:0000313" key="2">
    <source>
        <dbReference type="Proteomes" id="UP001151760"/>
    </source>
</evidence>
<sequence length="679" mass="78317">MTTLAEHIIVVGAENRPPTLEKSVYDSWASPIRLFIKGKKNGRMMLDSIDNGPLVYPTVEENRQTRPKKYFELTEAQLLQDDYDVQAKNIILHGLPPNVYALVNHQKAAKDIWDRVKLLMKGTALSYQELEDPIDCINKAMAFQFDVASRFPTSNNQLRTSSIPKIRQPFKMEESQFNKLKEDKLRVLLEGHMAKQCTQPKRLRISAWFKEKLMLAEAQEVGQILDEEQLHSRPWNSRNCDDISSAKENLMANLSSCDPDVLSKVPYSDSYPNDMINQDVQEMSYSEQTHIDDYLDNEINSDSNIIPYSQYLQESQDAAMHMLTKLQVFYDDTQKQALGYQNPFNLKKAQRIKPTLYDGSVITKEHAVILVIDDEETMILKEELNKIKEDFGKSFVTQKELYAEQAFWLKHSNYNPDTSVKSHTPVRIEAPSELPKVSLVNESLQNLKYQLASFDKVVKKRTTSDAIIAEIMSQEIVHIAVNYVDILDVKKLCVNECNKCLELETELLKKKDLIEKDVYDKLLKTHSQEKDTVIRKLKEKIKSLSEKDSVENVKKYIDEIETINIEFEQTLKNELRKLKGKNVVDTAVSKPSATISPGKFKLDIEPISRRLKNNRDAHEVYLEKTIENTDTLRRLVECTRKQYPSEPLLEFACTFTKHVQEFLVYVSKACPSLTKPCEN</sequence>
<protein>
    <recommendedName>
        <fullName evidence="3">Integrase, catalytic region, zinc finger, CCHC-type, peptidase aspartic, catalytic</fullName>
    </recommendedName>
</protein>
<evidence type="ECO:0000313" key="1">
    <source>
        <dbReference type="EMBL" id="GJT49574.1"/>
    </source>
</evidence>
<dbReference type="EMBL" id="BQNB010016249">
    <property type="protein sequence ID" value="GJT49574.1"/>
    <property type="molecule type" value="Genomic_DNA"/>
</dbReference>
<name>A0ABQ5EF80_9ASTR</name>
<proteinExistence type="predicted"/>
<dbReference type="Proteomes" id="UP001151760">
    <property type="component" value="Unassembled WGS sequence"/>
</dbReference>
<reference evidence="1" key="1">
    <citation type="journal article" date="2022" name="Int. J. Mol. Sci.">
        <title>Draft Genome of Tanacetum Coccineum: Genomic Comparison of Closely Related Tanacetum-Family Plants.</title>
        <authorList>
            <person name="Yamashiro T."/>
            <person name="Shiraishi A."/>
            <person name="Nakayama K."/>
            <person name="Satake H."/>
        </authorList>
    </citation>
    <scope>NUCLEOTIDE SEQUENCE</scope>
</reference>
<gene>
    <name evidence="1" type="ORF">Tco_0975731</name>
</gene>
<keyword evidence="2" id="KW-1185">Reference proteome</keyword>
<reference evidence="1" key="2">
    <citation type="submission" date="2022-01" db="EMBL/GenBank/DDBJ databases">
        <authorList>
            <person name="Yamashiro T."/>
            <person name="Shiraishi A."/>
            <person name="Satake H."/>
            <person name="Nakayama K."/>
        </authorList>
    </citation>
    <scope>NUCLEOTIDE SEQUENCE</scope>
</reference>